<keyword evidence="6" id="KW-0813">Transport</keyword>
<dbReference type="GeneID" id="25910453"/>
<keyword evidence="12" id="KW-1015">Disulfide bond</keyword>
<dbReference type="Proteomes" id="UP000054560">
    <property type="component" value="Unassembled WGS sequence"/>
</dbReference>
<evidence type="ECO:0000313" key="13">
    <source>
        <dbReference type="EMBL" id="KNC77591.1"/>
    </source>
</evidence>
<evidence type="ECO:0000256" key="1">
    <source>
        <dbReference type="ARBA" id="ARBA00003195"/>
    </source>
</evidence>
<evidence type="ECO:0000256" key="11">
    <source>
        <dbReference type="ARBA" id="ARBA00023136"/>
    </source>
</evidence>
<dbReference type="PANTHER" id="PTHR20900">
    <property type="entry name" value="NADH:UBIQUINONE OXIDOREDUCTASE B18-LIKE SUBUNIT"/>
    <property type="match status" value="1"/>
</dbReference>
<evidence type="ECO:0000313" key="14">
    <source>
        <dbReference type="Proteomes" id="UP000054560"/>
    </source>
</evidence>
<accession>A0A0L0FM96</accession>
<dbReference type="PROSITE" id="PS51808">
    <property type="entry name" value="CHCH"/>
    <property type="match status" value="1"/>
</dbReference>
<protein>
    <recommendedName>
        <fullName evidence="5">NADH dehydrogenase [ubiquinone] 1 beta subcomplex subunit 7</fullName>
    </recommendedName>
</protein>
<dbReference type="OrthoDB" id="268414at2759"/>
<keyword evidence="11" id="KW-0472">Membrane</keyword>
<keyword evidence="7" id="KW-0679">Respiratory chain</keyword>
<name>A0A0L0FM96_9EUKA</name>
<evidence type="ECO:0000256" key="9">
    <source>
        <dbReference type="ARBA" id="ARBA00022982"/>
    </source>
</evidence>
<comment type="function">
    <text evidence="1">Accessory subunit of the mitochondrial membrane respiratory chain NADH dehydrogenase (Complex I), that is believed not to be involved in catalysis. Complex I functions in the transfer of electrons from NADH to the respiratory chain. The immediate electron acceptor for the enzyme is believed to be ubiquinone.</text>
</comment>
<dbReference type="GO" id="GO:0005743">
    <property type="term" value="C:mitochondrial inner membrane"/>
    <property type="evidence" value="ECO:0007669"/>
    <property type="project" value="UniProtKB-SubCell"/>
</dbReference>
<keyword evidence="8" id="KW-0999">Mitochondrion inner membrane</keyword>
<gene>
    <name evidence="13" type="ORF">SARC_09949</name>
</gene>
<dbReference type="STRING" id="667725.A0A0L0FM96"/>
<evidence type="ECO:0000256" key="3">
    <source>
        <dbReference type="ARBA" id="ARBA00004637"/>
    </source>
</evidence>
<proteinExistence type="inferred from homology"/>
<dbReference type="InterPro" id="IPR008698">
    <property type="entry name" value="NDUB7"/>
</dbReference>
<sequence length="76" mass="8975">MAPLPKEILDAERIEMQHRDNCASFLVPLNRCRYETRYKTWKCTDERHAYEKCQYEEYCKRMELAKAAKAAAAASE</sequence>
<comment type="similarity">
    <text evidence="4">Belongs to the complex I NDUFB7 subunit family.</text>
</comment>
<keyword evidence="10" id="KW-0496">Mitochondrion</keyword>
<dbReference type="PANTHER" id="PTHR20900:SF0">
    <property type="entry name" value="NADH DEHYDROGENASE [UBIQUINONE] 1 BETA SUBCOMPLEX SUBUNIT 7"/>
    <property type="match status" value="1"/>
</dbReference>
<organism evidence="13 14">
    <name type="scientific">Sphaeroforma arctica JP610</name>
    <dbReference type="NCBI Taxonomy" id="667725"/>
    <lineage>
        <taxon>Eukaryota</taxon>
        <taxon>Ichthyosporea</taxon>
        <taxon>Ichthyophonida</taxon>
        <taxon>Sphaeroforma</taxon>
    </lineage>
</organism>
<evidence type="ECO:0000256" key="6">
    <source>
        <dbReference type="ARBA" id="ARBA00022448"/>
    </source>
</evidence>
<evidence type="ECO:0000256" key="7">
    <source>
        <dbReference type="ARBA" id="ARBA00022660"/>
    </source>
</evidence>
<comment type="subcellular location">
    <subcellularLocation>
        <location evidence="3">Mitochondrion inner membrane</location>
        <topology evidence="3">Peripheral membrane protein</topology>
    </subcellularLocation>
    <subcellularLocation>
        <location evidence="2">Mitochondrion intermembrane space</location>
    </subcellularLocation>
</comment>
<keyword evidence="9" id="KW-0249">Electron transport</keyword>
<evidence type="ECO:0000256" key="5">
    <source>
        <dbReference type="ARBA" id="ARBA00018677"/>
    </source>
</evidence>
<dbReference type="Pfam" id="PF05676">
    <property type="entry name" value="NDUF_B7"/>
    <property type="match status" value="1"/>
</dbReference>
<evidence type="ECO:0000256" key="12">
    <source>
        <dbReference type="ARBA" id="ARBA00023157"/>
    </source>
</evidence>
<keyword evidence="14" id="KW-1185">Reference proteome</keyword>
<evidence type="ECO:0000256" key="2">
    <source>
        <dbReference type="ARBA" id="ARBA00004569"/>
    </source>
</evidence>
<dbReference type="GO" id="GO:0005758">
    <property type="term" value="C:mitochondrial intermembrane space"/>
    <property type="evidence" value="ECO:0007669"/>
    <property type="project" value="UniProtKB-SubCell"/>
</dbReference>
<evidence type="ECO:0000256" key="8">
    <source>
        <dbReference type="ARBA" id="ARBA00022792"/>
    </source>
</evidence>
<evidence type="ECO:0000256" key="4">
    <source>
        <dbReference type="ARBA" id="ARBA00008006"/>
    </source>
</evidence>
<dbReference type="EMBL" id="KQ242687">
    <property type="protein sequence ID" value="KNC77591.1"/>
    <property type="molecule type" value="Genomic_DNA"/>
</dbReference>
<dbReference type="AlphaFoldDB" id="A0A0L0FM96"/>
<dbReference type="eggNOG" id="KOG3468">
    <property type="taxonomic scope" value="Eukaryota"/>
</dbReference>
<dbReference type="RefSeq" id="XP_014151493.1">
    <property type="nucleotide sequence ID" value="XM_014296018.1"/>
</dbReference>
<reference evidence="13 14" key="1">
    <citation type="submission" date="2011-02" db="EMBL/GenBank/DDBJ databases">
        <title>The Genome Sequence of Sphaeroforma arctica JP610.</title>
        <authorList>
            <consortium name="The Broad Institute Genome Sequencing Platform"/>
            <person name="Russ C."/>
            <person name="Cuomo C."/>
            <person name="Young S.K."/>
            <person name="Zeng Q."/>
            <person name="Gargeya S."/>
            <person name="Alvarado L."/>
            <person name="Berlin A."/>
            <person name="Chapman S.B."/>
            <person name="Chen Z."/>
            <person name="Freedman E."/>
            <person name="Gellesch M."/>
            <person name="Goldberg J."/>
            <person name="Griggs A."/>
            <person name="Gujja S."/>
            <person name="Heilman E."/>
            <person name="Heiman D."/>
            <person name="Howarth C."/>
            <person name="Mehta T."/>
            <person name="Neiman D."/>
            <person name="Pearson M."/>
            <person name="Roberts A."/>
            <person name="Saif S."/>
            <person name="Shea T."/>
            <person name="Shenoy N."/>
            <person name="Sisk P."/>
            <person name="Stolte C."/>
            <person name="Sykes S."/>
            <person name="White J."/>
            <person name="Yandava C."/>
            <person name="Burger G."/>
            <person name="Gray M.W."/>
            <person name="Holland P.W.H."/>
            <person name="King N."/>
            <person name="Lang F.B.F."/>
            <person name="Roger A.J."/>
            <person name="Ruiz-Trillo I."/>
            <person name="Haas B."/>
            <person name="Nusbaum C."/>
            <person name="Birren B."/>
        </authorList>
    </citation>
    <scope>NUCLEOTIDE SEQUENCE [LARGE SCALE GENOMIC DNA]</scope>
    <source>
        <strain evidence="13 14">JP610</strain>
    </source>
</reference>
<evidence type="ECO:0000256" key="10">
    <source>
        <dbReference type="ARBA" id="ARBA00023128"/>
    </source>
</evidence>